<feature type="region of interest" description="Disordered" evidence="9">
    <location>
        <begin position="102"/>
        <end position="157"/>
    </location>
</feature>
<dbReference type="InterPro" id="IPR001628">
    <property type="entry name" value="Znf_hrmn_rcpt"/>
</dbReference>
<keyword evidence="4" id="KW-0805">Transcription regulation</keyword>
<evidence type="ECO:0000256" key="8">
    <source>
        <dbReference type="ARBA" id="ARBA00023242"/>
    </source>
</evidence>
<dbReference type="SMART" id="SM00399">
    <property type="entry name" value="ZnF_C4"/>
    <property type="match status" value="1"/>
</dbReference>
<accession>A0A9D4P4F9</accession>
<feature type="compositionally biased region" description="Low complexity" evidence="9">
    <location>
        <begin position="129"/>
        <end position="141"/>
    </location>
</feature>
<dbReference type="GO" id="GO:0030154">
    <property type="term" value="P:cell differentiation"/>
    <property type="evidence" value="ECO:0007669"/>
    <property type="project" value="TreeGrafter"/>
</dbReference>
<feature type="domain" description="NR LBD" evidence="11">
    <location>
        <begin position="352"/>
        <end position="591"/>
    </location>
</feature>
<feature type="region of interest" description="Disordered" evidence="9">
    <location>
        <begin position="280"/>
        <end position="333"/>
    </location>
</feature>
<dbReference type="SUPFAM" id="SSF101447">
    <property type="entry name" value="Formin homology 2 domain (FH2 domain)"/>
    <property type="match status" value="1"/>
</dbReference>
<dbReference type="SMART" id="SM00430">
    <property type="entry name" value="HOLI"/>
    <property type="match status" value="1"/>
</dbReference>
<dbReference type="GO" id="GO:0004879">
    <property type="term" value="F:nuclear receptor activity"/>
    <property type="evidence" value="ECO:0007669"/>
    <property type="project" value="TreeGrafter"/>
</dbReference>
<dbReference type="Gene3D" id="1.10.565.10">
    <property type="entry name" value="Retinoid X Receptor"/>
    <property type="match status" value="1"/>
</dbReference>
<comment type="caution">
    <text evidence="12">The sequence shown here is derived from an EMBL/GenBank/DDBJ whole genome shotgun (WGS) entry which is preliminary data.</text>
</comment>
<feature type="domain" description="Nuclear receptor" evidence="10">
    <location>
        <begin position="9"/>
        <end position="84"/>
    </location>
</feature>
<dbReference type="PANTHER" id="PTHR24082">
    <property type="entry name" value="NUCLEAR HORMONE RECEPTOR"/>
    <property type="match status" value="1"/>
</dbReference>
<dbReference type="GO" id="GO:0008270">
    <property type="term" value="F:zinc ion binding"/>
    <property type="evidence" value="ECO:0007669"/>
    <property type="project" value="UniProtKB-KW"/>
</dbReference>
<dbReference type="SUPFAM" id="SSF48508">
    <property type="entry name" value="Nuclear receptor ligand-binding domain"/>
    <property type="match status" value="1"/>
</dbReference>
<dbReference type="SUPFAM" id="SSF57716">
    <property type="entry name" value="Glucocorticoid receptor-like (DNA-binding domain)"/>
    <property type="match status" value="1"/>
</dbReference>
<keyword evidence="6" id="KW-0804">Transcription</keyword>
<keyword evidence="7" id="KW-0675">Receptor</keyword>
<dbReference type="GO" id="GO:0045944">
    <property type="term" value="P:positive regulation of transcription by RNA polymerase II"/>
    <property type="evidence" value="ECO:0007669"/>
    <property type="project" value="TreeGrafter"/>
</dbReference>
<name>A0A9D4P4F9_DERFA</name>
<sequence>MARKIDKTIKLCVICGDKAKGINFNVLTCMSCKAFFRRNALRKKDMKCPFNDACQIDKITRKFCSKCRLKKCFESGMKKEWILSDEEKRLIKEKILRNKIRKQQLESERKQQQRQQQNDNGRIDHQNVSSMNKKMTTTSSNGRRRRKNGSIKTENTTTVAAAVVDDKNKSQLQAPIMATNDDEFSPLTDIDIDENGTKFASTSTMNGSKSSSFLSENYCCLNSIQFNNNNNSDTMMVSINDDNNYNRKENGNNYLRNYLTNTDTDDEMIEKNFTLYDYYPATELMPPPPPPPPPPAPASALSMPSSSKTLKSSFFKKQQQQQQQRQREQKNLQSSIPLLQKLSLSNDELYEPELYLIQELTTACLLLKNPYKRIQYSSLFTKNPKYPSHMPHDCGITEFFIHRLIRMSKRLGSFAKLMLDDQIELLKHNVLDMLLIRSVLLYDPDRKAFCLLDDKCKVSIMVDHEILRPCCIKYDYERHKNFPAKFKHEWKNDNIIFDLLTAITLFTPRLNTRQNKKIKDEYSRYTCLLRRYLQIKYGHGNDDAKNSFAILMSLIDEMRLLAEDVTQLFVRIYRVMHSFPLFMDLKFGANNELKNDSTLFNNIHNDSRYNNDEIITIANAINDNHHDIRLEMENIMMANNLAIESNIFNI</sequence>
<dbReference type="InterPro" id="IPR000536">
    <property type="entry name" value="Nucl_hrmn_rcpt_lig-bd"/>
</dbReference>
<evidence type="ECO:0000259" key="11">
    <source>
        <dbReference type="PROSITE" id="PS51843"/>
    </source>
</evidence>
<keyword evidence="5" id="KW-0238">DNA-binding</keyword>
<reference evidence="12" key="2">
    <citation type="journal article" date="2021" name="World Allergy Organ. J.">
        <title>Chromosome-level assembly of Dermatophagoides farinae genome and transcriptome reveals two novel allergens Der f 37 and Der f 39.</title>
        <authorList>
            <person name="Chen J."/>
            <person name="Cai Z."/>
            <person name="Fan D."/>
            <person name="Hu J."/>
            <person name="Hou Y."/>
            <person name="He Y."/>
            <person name="Zhang Z."/>
            <person name="Zhao Z."/>
            <person name="Gao P."/>
            <person name="Hu W."/>
            <person name="Sun J."/>
            <person name="Li J."/>
            <person name="Ji K."/>
        </authorList>
    </citation>
    <scope>NUCLEOTIDE SEQUENCE</scope>
    <source>
        <strain evidence="12">JKM2019</strain>
    </source>
</reference>
<evidence type="ECO:0000259" key="10">
    <source>
        <dbReference type="PROSITE" id="PS51030"/>
    </source>
</evidence>
<protein>
    <recommendedName>
        <fullName evidence="13">Nuclear hormone receptor HR96-like</fullName>
    </recommendedName>
</protein>
<dbReference type="PRINTS" id="PR00047">
    <property type="entry name" value="STROIDFINGER"/>
</dbReference>
<feature type="compositionally biased region" description="Pro residues" evidence="9">
    <location>
        <begin position="285"/>
        <end position="297"/>
    </location>
</feature>
<evidence type="ECO:0000256" key="4">
    <source>
        <dbReference type="ARBA" id="ARBA00023015"/>
    </source>
</evidence>
<keyword evidence="1" id="KW-0479">Metal-binding</keyword>
<dbReference type="InterPro" id="IPR035500">
    <property type="entry name" value="NHR-like_dom_sf"/>
</dbReference>
<evidence type="ECO:0000256" key="2">
    <source>
        <dbReference type="ARBA" id="ARBA00022771"/>
    </source>
</evidence>
<dbReference type="InterPro" id="IPR050234">
    <property type="entry name" value="Nuclear_hormone_rcpt_NR1"/>
</dbReference>
<evidence type="ECO:0000313" key="12">
    <source>
        <dbReference type="EMBL" id="KAH7643377.1"/>
    </source>
</evidence>
<feature type="compositionally biased region" description="Low complexity" evidence="9">
    <location>
        <begin position="298"/>
        <end position="324"/>
    </location>
</feature>
<keyword evidence="2" id="KW-0863">Zinc-finger</keyword>
<dbReference type="AlphaFoldDB" id="A0A9D4P4F9"/>
<evidence type="ECO:0000256" key="7">
    <source>
        <dbReference type="ARBA" id="ARBA00023170"/>
    </source>
</evidence>
<evidence type="ECO:0000256" key="9">
    <source>
        <dbReference type="SAM" id="MobiDB-lite"/>
    </source>
</evidence>
<evidence type="ECO:0000256" key="5">
    <source>
        <dbReference type="ARBA" id="ARBA00023125"/>
    </source>
</evidence>
<dbReference type="Gene3D" id="3.30.50.10">
    <property type="entry name" value="Erythroid Transcription Factor GATA-1, subunit A"/>
    <property type="match status" value="1"/>
</dbReference>
<evidence type="ECO:0000256" key="3">
    <source>
        <dbReference type="ARBA" id="ARBA00022833"/>
    </source>
</evidence>
<dbReference type="InterPro" id="IPR013088">
    <property type="entry name" value="Znf_NHR/GATA"/>
</dbReference>
<dbReference type="PROSITE" id="PS00031">
    <property type="entry name" value="NUCLEAR_REC_DBD_1"/>
    <property type="match status" value="1"/>
</dbReference>
<gene>
    <name evidence="12" type="ORF">HUG17_10068</name>
</gene>
<dbReference type="PROSITE" id="PS51843">
    <property type="entry name" value="NR_LBD"/>
    <property type="match status" value="1"/>
</dbReference>
<evidence type="ECO:0000256" key="6">
    <source>
        <dbReference type="ARBA" id="ARBA00023163"/>
    </source>
</evidence>
<dbReference type="PROSITE" id="PS51030">
    <property type="entry name" value="NUCLEAR_REC_DBD_2"/>
    <property type="match status" value="1"/>
</dbReference>
<organism evidence="12">
    <name type="scientific">Dermatophagoides farinae</name>
    <name type="common">American house dust mite</name>
    <dbReference type="NCBI Taxonomy" id="6954"/>
    <lineage>
        <taxon>Eukaryota</taxon>
        <taxon>Metazoa</taxon>
        <taxon>Ecdysozoa</taxon>
        <taxon>Arthropoda</taxon>
        <taxon>Chelicerata</taxon>
        <taxon>Arachnida</taxon>
        <taxon>Acari</taxon>
        <taxon>Acariformes</taxon>
        <taxon>Sarcoptiformes</taxon>
        <taxon>Astigmata</taxon>
        <taxon>Psoroptidia</taxon>
        <taxon>Analgoidea</taxon>
        <taxon>Pyroglyphidae</taxon>
        <taxon>Dermatophagoidinae</taxon>
        <taxon>Dermatophagoides</taxon>
    </lineage>
</organism>
<reference evidence="12" key="1">
    <citation type="submission" date="2020-06" db="EMBL/GenBank/DDBJ databases">
        <authorList>
            <person name="Ji K."/>
            <person name="Li J."/>
        </authorList>
    </citation>
    <scope>NUCLEOTIDE SEQUENCE</scope>
    <source>
        <strain evidence="12">JKM2019</strain>
        <tissue evidence="12">Whole body</tissue>
    </source>
</reference>
<dbReference type="GO" id="GO:0000122">
    <property type="term" value="P:negative regulation of transcription by RNA polymerase II"/>
    <property type="evidence" value="ECO:0007669"/>
    <property type="project" value="TreeGrafter"/>
</dbReference>
<proteinExistence type="predicted"/>
<dbReference type="PANTHER" id="PTHR24082:SF283">
    <property type="entry name" value="NUCLEAR HORMONE RECEPTOR HR96"/>
    <property type="match status" value="1"/>
</dbReference>
<dbReference type="EMBL" id="SDOV01000003">
    <property type="protein sequence ID" value="KAH7643377.1"/>
    <property type="molecule type" value="Genomic_DNA"/>
</dbReference>
<keyword evidence="3" id="KW-0862">Zinc</keyword>
<evidence type="ECO:0000256" key="1">
    <source>
        <dbReference type="ARBA" id="ARBA00022723"/>
    </source>
</evidence>
<dbReference type="Proteomes" id="UP000828236">
    <property type="component" value="Unassembled WGS sequence"/>
</dbReference>
<dbReference type="GO" id="GO:0000978">
    <property type="term" value="F:RNA polymerase II cis-regulatory region sequence-specific DNA binding"/>
    <property type="evidence" value="ECO:0007669"/>
    <property type="project" value="TreeGrafter"/>
</dbReference>
<dbReference type="Pfam" id="PF00105">
    <property type="entry name" value="zf-C4"/>
    <property type="match status" value="1"/>
</dbReference>
<evidence type="ECO:0008006" key="13">
    <source>
        <dbReference type="Google" id="ProtNLM"/>
    </source>
</evidence>
<keyword evidence="8" id="KW-0539">Nucleus</keyword>